<keyword evidence="2" id="KW-1185">Reference proteome</keyword>
<evidence type="ECO:0000313" key="1">
    <source>
        <dbReference type="EMBL" id="KAI0089958.1"/>
    </source>
</evidence>
<reference evidence="1" key="1">
    <citation type="journal article" date="2021" name="Environ. Microbiol.">
        <title>Gene family expansions and transcriptome signatures uncover fungal adaptations to wood decay.</title>
        <authorList>
            <person name="Hage H."/>
            <person name="Miyauchi S."/>
            <person name="Viragh M."/>
            <person name="Drula E."/>
            <person name="Min B."/>
            <person name="Chaduli D."/>
            <person name="Navarro D."/>
            <person name="Favel A."/>
            <person name="Norest M."/>
            <person name="Lesage-Meessen L."/>
            <person name="Balint B."/>
            <person name="Merenyi Z."/>
            <person name="de Eugenio L."/>
            <person name="Morin E."/>
            <person name="Martinez A.T."/>
            <person name="Baldrian P."/>
            <person name="Stursova M."/>
            <person name="Martinez M.J."/>
            <person name="Novotny C."/>
            <person name="Magnuson J.K."/>
            <person name="Spatafora J.W."/>
            <person name="Maurice S."/>
            <person name="Pangilinan J."/>
            <person name="Andreopoulos W."/>
            <person name="LaButti K."/>
            <person name="Hundley H."/>
            <person name="Na H."/>
            <person name="Kuo A."/>
            <person name="Barry K."/>
            <person name="Lipzen A."/>
            <person name="Henrissat B."/>
            <person name="Riley R."/>
            <person name="Ahrendt S."/>
            <person name="Nagy L.G."/>
            <person name="Grigoriev I.V."/>
            <person name="Martin F."/>
            <person name="Rosso M.N."/>
        </authorList>
    </citation>
    <scope>NUCLEOTIDE SEQUENCE</scope>
    <source>
        <strain evidence="1">CBS 384.51</strain>
    </source>
</reference>
<protein>
    <submittedName>
        <fullName evidence="1">Uncharacterized protein</fullName>
    </submittedName>
</protein>
<name>A0ACB8U6L3_9APHY</name>
<accession>A0ACB8U6L3</accession>
<dbReference type="EMBL" id="MU274909">
    <property type="protein sequence ID" value="KAI0089958.1"/>
    <property type="molecule type" value="Genomic_DNA"/>
</dbReference>
<gene>
    <name evidence="1" type="ORF">BDY19DRAFT_992900</name>
</gene>
<sequence>MTPQQLEKPTIALIPVGDAGIKKLAETVREVVDKYLPPVEEFTHTTSCTSVVNLGLLRYLQGEADSRSQDPEIQRRYMERVKKDWLDMTPGRFKRAIPEREGHVSSGNSTVIEYKLSSEVRPAPKRPLSPPEESERIRKARDSGIGKRALTKMLRGMQDKRRRYAPENSVIVQAQGFKIEHSPITSTGWKGVHPKAAERNRLTKMLLRIAPELMEVLRAFTRVHYDREQKGGTRVVDCDGRLLIYRAKIPEWIKSLLPTLAVEVEKFTSAAHYEPQSRKKNLRGSHKFCIVGYDRQNKNEIRMSGWEREGQNATIMAVLMATTVMIRLNNWVNSVLEEQFPELAKRMRDDMESLCKKYELPKSPYGHFWNFCINSPVSEDGIQDVFCLPHADAHNGAILVCAVFVYYYGHCDTQADEKIWLVFWEAGIIMEIPAGTLVFYPSALLLHFNVNIDDVLRVTEDGKYPTPENVRPLNQSNGPKGGRGSMVWFTQATMLMSAGLPTATKREADELERMMQKEFPSDVPHFSSNFDVAQALADNFFPVNTWPNSQ</sequence>
<evidence type="ECO:0000313" key="2">
    <source>
        <dbReference type="Proteomes" id="UP001055072"/>
    </source>
</evidence>
<proteinExistence type="predicted"/>
<comment type="caution">
    <text evidence="1">The sequence shown here is derived from an EMBL/GenBank/DDBJ whole genome shotgun (WGS) entry which is preliminary data.</text>
</comment>
<dbReference type="Proteomes" id="UP001055072">
    <property type="component" value="Unassembled WGS sequence"/>
</dbReference>
<organism evidence="1 2">
    <name type="scientific">Irpex rosettiformis</name>
    <dbReference type="NCBI Taxonomy" id="378272"/>
    <lineage>
        <taxon>Eukaryota</taxon>
        <taxon>Fungi</taxon>
        <taxon>Dikarya</taxon>
        <taxon>Basidiomycota</taxon>
        <taxon>Agaricomycotina</taxon>
        <taxon>Agaricomycetes</taxon>
        <taxon>Polyporales</taxon>
        <taxon>Irpicaceae</taxon>
        <taxon>Irpex</taxon>
    </lineage>
</organism>